<dbReference type="NCBIfam" id="TIGR03086">
    <property type="entry name" value="TIGR03086 family metal-binding protein"/>
    <property type="match status" value="1"/>
</dbReference>
<organism evidence="3 4">
    <name type="scientific">Streptomyces harbinensis</name>
    <dbReference type="NCBI Taxonomy" id="1176198"/>
    <lineage>
        <taxon>Bacteria</taxon>
        <taxon>Bacillati</taxon>
        <taxon>Actinomycetota</taxon>
        <taxon>Actinomycetes</taxon>
        <taxon>Kitasatosporales</taxon>
        <taxon>Streptomycetaceae</taxon>
        <taxon>Streptomyces</taxon>
    </lineage>
</organism>
<evidence type="ECO:0000313" key="3">
    <source>
        <dbReference type="EMBL" id="SFS65779.1"/>
    </source>
</evidence>
<accession>A0A1I6RM42</accession>
<name>A0A1I6RM42_9ACTN</name>
<dbReference type="SUPFAM" id="SSF109854">
    <property type="entry name" value="DinB/YfiT-like putative metalloenzymes"/>
    <property type="match status" value="1"/>
</dbReference>
<evidence type="ECO:0000313" key="4">
    <source>
        <dbReference type="Proteomes" id="UP000198873"/>
    </source>
</evidence>
<dbReference type="EMBL" id="FPAB01000003">
    <property type="protein sequence ID" value="SFS65779.1"/>
    <property type="molecule type" value="Genomic_DNA"/>
</dbReference>
<proteinExistence type="predicted"/>
<dbReference type="Gene3D" id="1.20.120.450">
    <property type="entry name" value="dinb family like domain"/>
    <property type="match status" value="1"/>
</dbReference>
<dbReference type="InterPro" id="IPR034660">
    <property type="entry name" value="DinB/YfiT-like"/>
</dbReference>
<dbReference type="STRING" id="1176198.SAMN05444716_103187"/>
<feature type="compositionally biased region" description="Basic and acidic residues" evidence="1">
    <location>
        <begin position="71"/>
        <end position="82"/>
    </location>
</feature>
<feature type="region of interest" description="Disordered" evidence="1">
    <location>
        <begin position="58"/>
        <end position="82"/>
    </location>
</feature>
<dbReference type="RefSeq" id="WP_093842692.1">
    <property type="nucleotide sequence ID" value="NZ_FPAB01000003.1"/>
</dbReference>
<dbReference type="AlphaFoldDB" id="A0A1I6RM42"/>
<feature type="domain" description="Mycothiol-dependent maleylpyruvate isomerase metal-binding" evidence="2">
    <location>
        <begin position="8"/>
        <end position="134"/>
    </location>
</feature>
<dbReference type="InterPro" id="IPR017520">
    <property type="entry name" value="CHP03086"/>
</dbReference>
<dbReference type="InterPro" id="IPR017517">
    <property type="entry name" value="Maleyloyr_isom"/>
</dbReference>
<keyword evidence="4" id="KW-1185">Reference proteome</keyword>
<dbReference type="Pfam" id="PF11716">
    <property type="entry name" value="MDMPI_N"/>
    <property type="match status" value="1"/>
</dbReference>
<gene>
    <name evidence="3" type="ORF">SAMN05444716_103187</name>
</gene>
<evidence type="ECO:0000259" key="2">
    <source>
        <dbReference type="Pfam" id="PF11716"/>
    </source>
</evidence>
<sequence length="200" mass="21239">METQLDLEPAARQAAALLDGVRERHFDAPTPCAVYTVRDLLRHLLGLTVAFRDAARKDFGPATRTDPADPDAPRPEPAGDWRGRLRTQLDELVAAWREPAAWRGETEAGGITLPAPVAGAVALNEVFLHGWDLARATGQPYRADEATARASLALLAQSADAAERAATGFGPAVPVPPDAPLLERAVACSGRLPSWSPGGR</sequence>
<dbReference type="NCBIfam" id="TIGR03083">
    <property type="entry name" value="maleylpyruvate isomerase family mycothiol-dependent enzyme"/>
    <property type="match status" value="1"/>
</dbReference>
<evidence type="ECO:0000256" key="1">
    <source>
        <dbReference type="SAM" id="MobiDB-lite"/>
    </source>
</evidence>
<dbReference type="Proteomes" id="UP000198873">
    <property type="component" value="Unassembled WGS sequence"/>
</dbReference>
<dbReference type="GO" id="GO:0046872">
    <property type="term" value="F:metal ion binding"/>
    <property type="evidence" value="ECO:0007669"/>
    <property type="project" value="InterPro"/>
</dbReference>
<dbReference type="InterPro" id="IPR024344">
    <property type="entry name" value="MDMPI_metal-binding"/>
</dbReference>
<protein>
    <submittedName>
        <fullName evidence="3">TIGR03086 family protein</fullName>
    </submittedName>
</protein>
<reference evidence="4" key="1">
    <citation type="submission" date="2016-10" db="EMBL/GenBank/DDBJ databases">
        <authorList>
            <person name="Varghese N."/>
            <person name="Submissions S."/>
        </authorList>
    </citation>
    <scope>NUCLEOTIDE SEQUENCE [LARGE SCALE GENOMIC DNA]</scope>
    <source>
        <strain evidence="4">CGMCC 4.7047</strain>
    </source>
</reference>